<reference evidence="2 3" key="1">
    <citation type="submission" date="2024-04" db="EMBL/GenBank/DDBJ databases">
        <authorList>
            <person name="Rising A."/>
            <person name="Reimegard J."/>
            <person name="Sonavane S."/>
            <person name="Akerstrom W."/>
            <person name="Nylinder S."/>
            <person name="Hedman E."/>
            <person name="Kallberg Y."/>
        </authorList>
    </citation>
    <scope>NUCLEOTIDE SEQUENCE [LARGE SCALE GENOMIC DNA]</scope>
</reference>
<dbReference type="PANTHER" id="PTHR21329">
    <property type="entry name" value="PHOSPHATIDYLINOSITOL N-ACETYLGLUCOSAMINYLTRANSFERASE SUBUNIT Q-RELATED"/>
    <property type="match status" value="1"/>
</dbReference>
<evidence type="ECO:0008006" key="4">
    <source>
        <dbReference type="Google" id="ProtNLM"/>
    </source>
</evidence>
<feature type="transmembrane region" description="Helical" evidence="1">
    <location>
        <begin position="403"/>
        <end position="419"/>
    </location>
</feature>
<dbReference type="Proteomes" id="UP001497382">
    <property type="component" value="Unassembled WGS sequence"/>
</dbReference>
<feature type="transmembrane region" description="Helical" evidence="1">
    <location>
        <begin position="440"/>
        <end position="463"/>
    </location>
</feature>
<feature type="transmembrane region" description="Helical" evidence="1">
    <location>
        <begin position="371"/>
        <end position="397"/>
    </location>
</feature>
<keyword evidence="1" id="KW-1133">Transmembrane helix</keyword>
<feature type="transmembrane region" description="Helical" evidence="1">
    <location>
        <begin position="199"/>
        <end position="221"/>
    </location>
</feature>
<feature type="transmembrane region" description="Helical" evidence="1">
    <location>
        <begin position="272"/>
        <end position="291"/>
    </location>
</feature>
<dbReference type="GO" id="GO:0006506">
    <property type="term" value="P:GPI anchor biosynthetic process"/>
    <property type="evidence" value="ECO:0007669"/>
    <property type="project" value="InterPro"/>
</dbReference>
<dbReference type="GO" id="GO:0016020">
    <property type="term" value="C:membrane"/>
    <property type="evidence" value="ECO:0007669"/>
    <property type="project" value="InterPro"/>
</dbReference>
<keyword evidence="1" id="KW-0472">Membrane</keyword>
<sequence>MALTTMSSANMISIFIPCGALNKISKKCWVFGHFSSSSNSIFINCTIFLESSEDIVKIVDKIRKDSPAFSFLGVFYNAKKKKDMKLDGLTFSSLPLYFVLRIDDCSNTFYLENILIKPSQVRHNVLSQIIIYENFDFSKSQMFPSKAISLPEDFKNNFISFLSETLKENWIYSKILSNFSRHVIFDCTEPCPNCSQTKLFMYCAIVVSFLFRTFSYCLAFLPPISFRFHETFLKILTSSSIGRQLHQRILHFGKVISECKSKHSISLEVKNLISAIVFDLLIGWLITFTFLHSNVPLLLFDLSLQQTNNLVNNLQKLIHWLMGVPAGFKLNIPLNSALGHFFLYHIYLWEAYMAVVLPLFTLILKMSVVIGVLGVTFVLCLLSDLIALATVHIYCFYGYATRLYGYQFIALSSLWRLFRGKKWNPLRQRVDSYTYDIHQLFLGTLIFTVLLFLLPTVVIYYVVFTCLRIMVLVIQRILLKIIQAINVNPLYCAFSRILRSSEVAGDVYFSVLSTKGTLTFSMEVTQVSFLSVIKETLPKLHNTEEYLTWKDFMSWILIGKIIYPL</sequence>
<comment type="caution">
    <text evidence="2">The sequence shown here is derived from an EMBL/GenBank/DDBJ whole genome shotgun (WGS) entry which is preliminary data.</text>
</comment>
<feature type="transmembrane region" description="Helical" evidence="1">
    <location>
        <begin position="342"/>
        <end position="364"/>
    </location>
</feature>
<evidence type="ECO:0000256" key="1">
    <source>
        <dbReference type="SAM" id="Phobius"/>
    </source>
</evidence>
<dbReference type="PANTHER" id="PTHR21329:SF3">
    <property type="entry name" value="PHOSPHATIDYLINOSITOL N-ACETYLGLUCOSAMINYLTRANSFERASE SUBUNIT Q"/>
    <property type="match status" value="1"/>
</dbReference>
<dbReference type="InterPro" id="IPR007720">
    <property type="entry name" value="PigQ/GPI1"/>
</dbReference>
<dbReference type="Pfam" id="PF05024">
    <property type="entry name" value="Gpi1"/>
    <property type="match status" value="1"/>
</dbReference>
<proteinExistence type="predicted"/>
<evidence type="ECO:0000313" key="3">
    <source>
        <dbReference type="Proteomes" id="UP001497382"/>
    </source>
</evidence>
<protein>
    <recommendedName>
        <fullName evidence="4">Phosphatidylinositol N-acetylglucosaminyltransferase subunit Q</fullName>
    </recommendedName>
</protein>
<keyword evidence="3" id="KW-1185">Reference proteome</keyword>
<name>A0AAV2B044_9ARAC</name>
<dbReference type="AlphaFoldDB" id="A0AAV2B044"/>
<dbReference type="GO" id="GO:0005783">
    <property type="term" value="C:endoplasmic reticulum"/>
    <property type="evidence" value="ECO:0007669"/>
    <property type="project" value="TreeGrafter"/>
</dbReference>
<accession>A0AAV2B044</accession>
<dbReference type="EMBL" id="CAXIEN010000248">
    <property type="protein sequence ID" value="CAL1289374.1"/>
    <property type="molecule type" value="Genomic_DNA"/>
</dbReference>
<keyword evidence="1" id="KW-0812">Transmembrane</keyword>
<organism evidence="2 3">
    <name type="scientific">Larinioides sclopetarius</name>
    <dbReference type="NCBI Taxonomy" id="280406"/>
    <lineage>
        <taxon>Eukaryota</taxon>
        <taxon>Metazoa</taxon>
        <taxon>Ecdysozoa</taxon>
        <taxon>Arthropoda</taxon>
        <taxon>Chelicerata</taxon>
        <taxon>Arachnida</taxon>
        <taxon>Araneae</taxon>
        <taxon>Araneomorphae</taxon>
        <taxon>Entelegynae</taxon>
        <taxon>Araneoidea</taxon>
        <taxon>Araneidae</taxon>
        <taxon>Larinioides</taxon>
    </lineage>
</organism>
<gene>
    <name evidence="2" type="ORF">LARSCL_LOCUS15901</name>
</gene>
<evidence type="ECO:0000313" key="2">
    <source>
        <dbReference type="EMBL" id="CAL1289374.1"/>
    </source>
</evidence>